<dbReference type="SUPFAM" id="SSF81891">
    <property type="entry name" value="Poly A polymerase C-terminal region-like"/>
    <property type="match status" value="1"/>
</dbReference>
<evidence type="ECO:0000256" key="4">
    <source>
        <dbReference type="ARBA" id="ARBA00022695"/>
    </source>
</evidence>
<evidence type="ECO:0000256" key="2">
    <source>
        <dbReference type="ARBA" id="ARBA00022679"/>
    </source>
</evidence>
<comment type="similarity">
    <text evidence="9">Belongs to the tRNA nucleotidyltransferase/poly(A) polymerase family.</text>
</comment>
<organism evidence="13 14">
    <name type="scientific">Sneathiella marina</name>
    <dbReference type="NCBI Taxonomy" id="2950108"/>
    <lineage>
        <taxon>Bacteria</taxon>
        <taxon>Pseudomonadati</taxon>
        <taxon>Pseudomonadota</taxon>
        <taxon>Alphaproteobacteria</taxon>
        <taxon>Sneathiellales</taxon>
        <taxon>Sneathiellaceae</taxon>
        <taxon>Sneathiella</taxon>
    </lineage>
</organism>
<dbReference type="Proteomes" id="UP001056291">
    <property type="component" value="Chromosome"/>
</dbReference>
<protein>
    <submittedName>
        <fullName evidence="13">CCA tRNA nucleotidyltransferase</fullName>
    </submittedName>
</protein>
<sequence length="409" mass="45455">MGVSISIRDIQANPPDWSGWPEVKRVFSAISEVNGTARFVGGCVRDALLGITSDDIDICTDLTPIDTIDALERKSIRVIPTGLAHGTVTAVINKCKFEITTLRVDVQSHGRHADVRFTKDWYSDASRRDFTINAIYLDPTGEIFDPFEGISDLKDGRVRFIGNPEERIAEDRLRILRFFRFFARFGGNIPDKEALNACRKNAQYLESLSAERVQKELLQILAVVDPLPAVKLMAKNQILKVILPGAPNTSLLASLLSLPFDTDSIQRLACLLGGEPDHAARAAQKLKFSRKLENRLLVMCDSNDEALRSEHQKQTVLYRLGKQGFIDQALLYCSRKGDVRELETSLDLAENWCVPVFPISGSDLTELGVAPGPEMGQLLKKMEQSWVSSGFSLTKEILISEVLPPSLDT</sequence>
<dbReference type="InterPro" id="IPR032828">
    <property type="entry name" value="PolyA_RNA-bd"/>
</dbReference>
<evidence type="ECO:0000256" key="5">
    <source>
        <dbReference type="ARBA" id="ARBA00022723"/>
    </source>
</evidence>
<dbReference type="Pfam" id="PF13735">
    <property type="entry name" value="tRNA_NucTran2_2"/>
    <property type="match status" value="1"/>
</dbReference>
<evidence type="ECO:0000259" key="10">
    <source>
        <dbReference type="Pfam" id="PF01743"/>
    </source>
</evidence>
<keyword evidence="7" id="KW-0460">Magnesium</keyword>
<comment type="cofactor">
    <cofactor evidence="1">
        <name>Mg(2+)</name>
        <dbReference type="ChEBI" id="CHEBI:18420"/>
    </cofactor>
</comment>
<dbReference type="InterPro" id="IPR050264">
    <property type="entry name" value="Bact_CCA-adding_enz_type3_sf"/>
</dbReference>
<proteinExistence type="inferred from homology"/>
<evidence type="ECO:0000256" key="7">
    <source>
        <dbReference type="ARBA" id="ARBA00022842"/>
    </source>
</evidence>
<evidence type="ECO:0000313" key="13">
    <source>
        <dbReference type="EMBL" id="USG61885.1"/>
    </source>
</evidence>
<dbReference type="CDD" id="cd05398">
    <property type="entry name" value="NT_ClassII-CCAase"/>
    <property type="match status" value="1"/>
</dbReference>
<keyword evidence="6" id="KW-0547">Nucleotide-binding</keyword>
<keyword evidence="8 9" id="KW-0694">RNA-binding</keyword>
<dbReference type="Pfam" id="PF01743">
    <property type="entry name" value="PolyA_pol"/>
    <property type="match status" value="1"/>
</dbReference>
<dbReference type="SUPFAM" id="SSF81301">
    <property type="entry name" value="Nucleotidyltransferase"/>
    <property type="match status" value="1"/>
</dbReference>
<keyword evidence="3" id="KW-0819">tRNA processing</keyword>
<feature type="domain" description="Poly A polymerase head" evidence="10">
    <location>
        <begin position="37"/>
        <end position="159"/>
    </location>
</feature>
<dbReference type="EMBL" id="CP098747">
    <property type="protein sequence ID" value="USG61885.1"/>
    <property type="molecule type" value="Genomic_DNA"/>
</dbReference>
<gene>
    <name evidence="13" type="ORF">NBZ79_02715</name>
</gene>
<dbReference type="Gene3D" id="3.30.460.10">
    <property type="entry name" value="Beta Polymerase, domain 2"/>
    <property type="match status" value="1"/>
</dbReference>
<keyword evidence="4" id="KW-0548">Nucleotidyltransferase</keyword>
<dbReference type="PANTHER" id="PTHR46173:SF1">
    <property type="entry name" value="CCA TRNA NUCLEOTIDYLTRANSFERASE 1, MITOCHONDRIAL"/>
    <property type="match status" value="1"/>
</dbReference>
<feature type="domain" description="tRNA nucleotidyltransferase/poly(A) polymerase RNA and SrmB- binding" evidence="11">
    <location>
        <begin position="191"/>
        <end position="246"/>
    </location>
</feature>
<dbReference type="Pfam" id="PF12627">
    <property type="entry name" value="PolyA_pol_RNAbd"/>
    <property type="match status" value="1"/>
</dbReference>
<dbReference type="InterPro" id="IPR032810">
    <property type="entry name" value="CCA-adding_enz_C"/>
</dbReference>
<evidence type="ECO:0000259" key="11">
    <source>
        <dbReference type="Pfam" id="PF12627"/>
    </source>
</evidence>
<dbReference type="Gene3D" id="1.10.3090.10">
    <property type="entry name" value="cca-adding enzyme, domain 2"/>
    <property type="match status" value="1"/>
</dbReference>
<keyword evidence="2 9" id="KW-0808">Transferase</keyword>
<keyword evidence="5" id="KW-0479">Metal-binding</keyword>
<dbReference type="InterPro" id="IPR043519">
    <property type="entry name" value="NT_sf"/>
</dbReference>
<reference evidence="13" key="1">
    <citation type="submission" date="2022-06" db="EMBL/GenBank/DDBJ databases">
        <title>Sneathiella actinostolidae sp. nov., isolated from a sea anemonein the Western Pacific Ocean.</title>
        <authorList>
            <person name="Wei M.J."/>
        </authorList>
    </citation>
    <scope>NUCLEOTIDE SEQUENCE</scope>
    <source>
        <strain evidence="13">PHK-P5</strain>
    </source>
</reference>
<evidence type="ECO:0000256" key="1">
    <source>
        <dbReference type="ARBA" id="ARBA00001946"/>
    </source>
</evidence>
<dbReference type="InterPro" id="IPR002646">
    <property type="entry name" value="PolA_pol_head_dom"/>
</dbReference>
<evidence type="ECO:0000256" key="9">
    <source>
        <dbReference type="RuleBase" id="RU003953"/>
    </source>
</evidence>
<name>A0ABY4W803_9PROT</name>
<keyword evidence="14" id="KW-1185">Reference proteome</keyword>
<evidence type="ECO:0000256" key="3">
    <source>
        <dbReference type="ARBA" id="ARBA00022694"/>
    </source>
</evidence>
<feature type="domain" description="CCA-adding enzyme C-terminal" evidence="12">
    <location>
        <begin position="265"/>
        <end position="400"/>
    </location>
</feature>
<dbReference type="RefSeq" id="WP_251935258.1">
    <property type="nucleotide sequence ID" value="NZ_CP098747.1"/>
</dbReference>
<evidence type="ECO:0000313" key="14">
    <source>
        <dbReference type="Proteomes" id="UP001056291"/>
    </source>
</evidence>
<accession>A0ABY4W803</accession>
<evidence type="ECO:0000256" key="8">
    <source>
        <dbReference type="ARBA" id="ARBA00022884"/>
    </source>
</evidence>
<evidence type="ECO:0000259" key="12">
    <source>
        <dbReference type="Pfam" id="PF13735"/>
    </source>
</evidence>
<evidence type="ECO:0000256" key="6">
    <source>
        <dbReference type="ARBA" id="ARBA00022741"/>
    </source>
</evidence>
<dbReference type="PANTHER" id="PTHR46173">
    <property type="entry name" value="CCA TRNA NUCLEOTIDYLTRANSFERASE 1, MITOCHONDRIAL"/>
    <property type="match status" value="1"/>
</dbReference>